<evidence type="ECO:0000313" key="3">
    <source>
        <dbReference type="Proteomes" id="UP001501725"/>
    </source>
</evidence>
<comment type="caution">
    <text evidence="2">The sequence shown here is derived from an EMBL/GenBank/DDBJ whole genome shotgun (WGS) entry which is preliminary data.</text>
</comment>
<evidence type="ECO:0000313" key="2">
    <source>
        <dbReference type="EMBL" id="GAA4337190.1"/>
    </source>
</evidence>
<feature type="chain" id="PRO_5046106818" description="Molecular chaperone" evidence="1">
    <location>
        <begin position="19"/>
        <end position="254"/>
    </location>
</feature>
<name>A0ABP8HCE3_9BACT</name>
<protein>
    <recommendedName>
        <fullName evidence="4">Molecular chaperone</fullName>
    </recommendedName>
</protein>
<dbReference type="RefSeq" id="WP_345256864.1">
    <property type="nucleotide sequence ID" value="NZ_BAABGY010000009.1"/>
</dbReference>
<evidence type="ECO:0000256" key="1">
    <source>
        <dbReference type="SAM" id="SignalP"/>
    </source>
</evidence>
<organism evidence="2 3">
    <name type="scientific">Flaviaesturariibacter amylovorans</name>
    <dbReference type="NCBI Taxonomy" id="1084520"/>
    <lineage>
        <taxon>Bacteria</taxon>
        <taxon>Pseudomonadati</taxon>
        <taxon>Bacteroidota</taxon>
        <taxon>Chitinophagia</taxon>
        <taxon>Chitinophagales</taxon>
        <taxon>Chitinophagaceae</taxon>
        <taxon>Flaviaestuariibacter</taxon>
    </lineage>
</organism>
<dbReference type="EMBL" id="BAABGY010000009">
    <property type="protein sequence ID" value="GAA4337190.1"/>
    <property type="molecule type" value="Genomic_DNA"/>
</dbReference>
<dbReference type="Proteomes" id="UP001501725">
    <property type="component" value="Unassembled WGS sequence"/>
</dbReference>
<feature type="signal peptide" evidence="1">
    <location>
        <begin position="1"/>
        <end position="18"/>
    </location>
</feature>
<sequence length="254" mass="28047">MHTRLLLAFTLLFSLVTAAQKVDVDKKSGLVKVDGADAFYIVTIGSGPGKDFSVTNLQKKEIAFVTWEKVGEHYEPNARRYVPDNELRFTFPATGNSCLATTPIVSFNSYKIIATIVARARLLQNDQLTEEAERRFIAANNGTFRTKEQPVVVNVSAPAATAPATASIALKNNRIYNNDEAIGSYRQREEGGVEIVDVYASNDQKVATATHVKGNPDADWAIGFADGKKTSLLYNSSTPLERLFRFFYEKGQLK</sequence>
<keyword evidence="3" id="KW-1185">Reference proteome</keyword>
<reference evidence="3" key="1">
    <citation type="journal article" date="2019" name="Int. J. Syst. Evol. Microbiol.">
        <title>The Global Catalogue of Microorganisms (GCM) 10K type strain sequencing project: providing services to taxonomists for standard genome sequencing and annotation.</title>
        <authorList>
            <consortium name="The Broad Institute Genomics Platform"/>
            <consortium name="The Broad Institute Genome Sequencing Center for Infectious Disease"/>
            <person name="Wu L."/>
            <person name="Ma J."/>
        </authorList>
    </citation>
    <scope>NUCLEOTIDE SEQUENCE [LARGE SCALE GENOMIC DNA]</scope>
    <source>
        <strain evidence="3">JCM 17919</strain>
    </source>
</reference>
<proteinExistence type="predicted"/>
<evidence type="ECO:0008006" key="4">
    <source>
        <dbReference type="Google" id="ProtNLM"/>
    </source>
</evidence>
<accession>A0ABP8HCE3</accession>
<keyword evidence="1" id="KW-0732">Signal</keyword>
<gene>
    <name evidence="2" type="ORF">GCM10023184_32890</name>
</gene>